<accession>A0A437RRG0</accession>
<dbReference type="InterPro" id="IPR029787">
    <property type="entry name" value="Nucleotide_cyclase"/>
</dbReference>
<reference evidence="4 5" key="1">
    <citation type="submission" date="2019-01" db="EMBL/GenBank/DDBJ databases">
        <authorList>
            <person name="Chen W.-M."/>
        </authorList>
    </citation>
    <scope>NUCLEOTIDE SEQUENCE [LARGE SCALE GENOMIC DNA]</scope>
    <source>
        <strain evidence="4 5">KYPY4</strain>
    </source>
</reference>
<dbReference type="GO" id="GO:0004016">
    <property type="term" value="F:adenylate cyclase activity"/>
    <property type="evidence" value="ECO:0007669"/>
    <property type="project" value="TreeGrafter"/>
</dbReference>
<dbReference type="GO" id="GO:0009190">
    <property type="term" value="P:cyclic nucleotide biosynthetic process"/>
    <property type="evidence" value="ECO:0007669"/>
    <property type="project" value="InterPro"/>
</dbReference>
<evidence type="ECO:0000259" key="3">
    <source>
        <dbReference type="PROSITE" id="PS50125"/>
    </source>
</evidence>
<dbReference type="GO" id="GO:0005524">
    <property type="term" value="F:ATP binding"/>
    <property type="evidence" value="ECO:0007669"/>
    <property type="project" value="UniProtKB-KW"/>
</dbReference>
<dbReference type="Gene3D" id="1.25.40.10">
    <property type="entry name" value="Tetratricopeptide repeat domain"/>
    <property type="match status" value="1"/>
</dbReference>
<gene>
    <name evidence="4" type="ORF">EOE66_02050</name>
</gene>
<sequence length="1190" mass="127287">MATGATAGFTRGSSGVAVIAAFSDPPSVRRRKALAMAQPTMGAMTATPAPEAAALEAGIAALEAQRATLGDAVVDAALGGLRARLAALQAKEGAAPARALKQVSLLFVDVVGSTMLSQHLDPEETSAVMDGALRRGTALVVAHGGRVVQYAGDSLLGVFGMDEANEDDAERAVRCGLRLLALGRELGAAVLAAHGQAGCDVRVGIHTGGVLVGGGGGGAGDESAVRGLAVNIAARMEQSAPAGALRISQDTWSQVRGLFEFSPPELLQVKGVDAPIVSHLVHKALPLAFRRGARGIEGVATRMVGREAQLAALQAAFQRLCTHEVLLAVTVVGEAGLGKSRLLDEFQAWTARQAEPVLRFHGRATPQSQGQPYALLRDLIATWLHIGDDDTLDEAKAKIEGGLMPLFADEPAFAQGHAHLLGHLIGLDWKDSPHLRGILDDPKQIHGRAQHTAVQMFRRLSRPAGAQRGTRLILQLEDLHWADNESLDFLGHLCNVNSDLPLWVLAFTRPTLFERRSHWPHERIDLQPLDAPAQQALVGELLQKLPAPPAVLTALITGRAEGNPFFTEELVRMLIDQGAIDASGDTWQLQEHRLVASKVPVTLTGVLQARLDGLPAAERLTLQEASVIGPLFWDRALIALDARAETTLPRLVRRELALPRQDTHPDGLREYAFQHALLHQVTYETVLKRERRLLHAKLAAWLAAQSESNSARAGDFLGVTAHHFQEAGAAAEAAEFHARAAEHAIGRLAHTAVLGHVQQGLALLDTLGPAARHALLRWRLLHVQERTLDFQGSREAQGHALDAMDGMAEALADDARRSYAANRRAHRALHMARHAECETIARRAVDLAEQALAQGSGSAQELHEQRLFNLRLQGLAAVHQGRPDEGQALLQQALDEGRVRGLFKLQAFCLNSLSALALRRGDHVRMLELARAALGLLRRAGDRRNEGNALINVGVGWLNLGHLDAAGQDLQDALRVVAQNGDRIAECACSLGLSSLAHQQDDDEQALALARRALDIAGAVRAPHYEVLALLSRGQAEIALGQLAAAAQTYTLAQRLAQGIGHGCRFDASASLARVALKQGDLAAALQQAEALMAMAAPPHDPAAGDSPDSTHGAVGRFDGAESQRLIELTLHQVLAAAGDPRADAWLHRAHREVQAQADTLQDAALRQMFLARIPVHREIVALWAARGGR</sequence>
<keyword evidence="2" id="KW-0067">ATP-binding</keyword>
<comment type="caution">
    <text evidence="4">The sequence shown here is derived from an EMBL/GenBank/DDBJ whole genome shotgun (WGS) entry which is preliminary data.</text>
</comment>
<proteinExistence type="predicted"/>
<dbReference type="GO" id="GO:0035556">
    <property type="term" value="P:intracellular signal transduction"/>
    <property type="evidence" value="ECO:0007669"/>
    <property type="project" value="InterPro"/>
</dbReference>
<dbReference type="Pfam" id="PF00211">
    <property type="entry name" value="Guanylate_cyc"/>
    <property type="match status" value="1"/>
</dbReference>
<dbReference type="PANTHER" id="PTHR16305">
    <property type="entry name" value="TESTICULAR SOLUBLE ADENYLYL CYCLASE"/>
    <property type="match status" value="1"/>
</dbReference>
<dbReference type="InterPro" id="IPR011990">
    <property type="entry name" value="TPR-like_helical_dom_sf"/>
</dbReference>
<dbReference type="InterPro" id="IPR041664">
    <property type="entry name" value="AAA_16"/>
</dbReference>
<evidence type="ECO:0000256" key="1">
    <source>
        <dbReference type="ARBA" id="ARBA00022741"/>
    </source>
</evidence>
<dbReference type="PROSITE" id="PS50125">
    <property type="entry name" value="GUANYLATE_CYCLASE_2"/>
    <property type="match status" value="1"/>
</dbReference>
<dbReference type="AlphaFoldDB" id="A0A437RRG0"/>
<dbReference type="EMBL" id="SACR01000001">
    <property type="protein sequence ID" value="RVU49380.1"/>
    <property type="molecule type" value="Genomic_DNA"/>
</dbReference>
<feature type="domain" description="Guanylate cyclase" evidence="3">
    <location>
        <begin position="104"/>
        <end position="237"/>
    </location>
</feature>
<dbReference type="SMART" id="SM00044">
    <property type="entry name" value="CYCc"/>
    <property type="match status" value="1"/>
</dbReference>
<dbReference type="OrthoDB" id="9758570at2"/>
<dbReference type="InterPro" id="IPR001054">
    <property type="entry name" value="A/G_cyclase"/>
</dbReference>
<evidence type="ECO:0000313" key="5">
    <source>
        <dbReference type="Proteomes" id="UP000285575"/>
    </source>
</evidence>
<protein>
    <recommendedName>
        <fullName evidence="3">Guanylate cyclase domain-containing protein</fullName>
    </recommendedName>
</protein>
<organism evidence="4 5">
    <name type="scientific">Rubrivivax rivuli</name>
    <dbReference type="NCBI Taxonomy" id="1862385"/>
    <lineage>
        <taxon>Bacteria</taxon>
        <taxon>Pseudomonadati</taxon>
        <taxon>Pseudomonadota</taxon>
        <taxon>Betaproteobacteria</taxon>
        <taxon>Burkholderiales</taxon>
        <taxon>Sphaerotilaceae</taxon>
        <taxon>Rubrivivax</taxon>
    </lineage>
</organism>
<dbReference type="CDD" id="cd07302">
    <property type="entry name" value="CHD"/>
    <property type="match status" value="1"/>
</dbReference>
<keyword evidence="1" id="KW-0547">Nucleotide-binding</keyword>
<dbReference type="SUPFAM" id="SSF52540">
    <property type="entry name" value="P-loop containing nucleoside triphosphate hydrolases"/>
    <property type="match status" value="1"/>
</dbReference>
<dbReference type="InterPro" id="IPR027417">
    <property type="entry name" value="P-loop_NTPase"/>
</dbReference>
<evidence type="ECO:0000256" key="2">
    <source>
        <dbReference type="ARBA" id="ARBA00022840"/>
    </source>
</evidence>
<dbReference type="PANTHER" id="PTHR16305:SF28">
    <property type="entry name" value="GUANYLATE CYCLASE DOMAIN-CONTAINING PROTEIN"/>
    <property type="match status" value="1"/>
</dbReference>
<keyword evidence="5" id="KW-1185">Reference proteome</keyword>
<dbReference type="SUPFAM" id="SSF48452">
    <property type="entry name" value="TPR-like"/>
    <property type="match status" value="1"/>
</dbReference>
<dbReference type="Proteomes" id="UP000285575">
    <property type="component" value="Unassembled WGS sequence"/>
</dbReference>
<name>A0A437RRG0_9BURK</name>
<dbReference type="Gene3D" id="3.30.70.1230">
    <property type="entry name" value="Nucleotide cyclase"/>
    <property type="match status" value="1"/>
</dbReference>
<dbReference type="SUPFAM" id="SSF55073">
    <property type="entry name" value="Nucleotide cyclase"/>
    <property type="match status" value="1"/>
</dbReference>
<dbReference type="Pfam" id="PF13191">
    <property type="entry name" value="AAA_16"/>
    <property type="match status" value="1"/>
</dbReference>
<evidence type="ECO:0000313" key="4">
    <source>
        <dbReference type="EMBL" id="RVU49380.1"/>
    </source>
</evidence>
<dbReference type="GO" id="GO:0005737">
    <property type="term" value="C:cytoplasm"/>
    <property type="evidence" value="ECO:0007669"/>
    <property type="project" value="TreeGrafter"/>
</dbReference>